<proteinExistence type="predicted"/>
<dbReference type="KEGG" id="fiy:BN1229_v1_1529"/>
<protein>
    <submittedName>
        <fullName evidence="1">Uncharacterized protein</fullName>
    </submittedName>
</protein>
<reference evidence="2" key="1">
    <citation type="submission" date="2015-02" db="EMBL/GenBank/DDBJ databases">
        <authorList>
            <person name="Chooi Y.-H."/>
        </authorList>
    </citation>
    <scope>NUCLEOTIDE SEQUENCE [LARGE SCALE GENOMIC DNA]</scope>
    <source>
        <strain evidence="2">strain Y</strain>
    </source>
</reference>
<evidence type="ECO:0000313" key="1">
    <source>
        <dbReference type="EMBL" id="CPR18036.1"/>
    </source>
</evidence>
<organism evidence="1 2">
    <name type="scientific">Candidatus Filomicrobium marinum</name>
    <dbReference type="NCBI Taxonomy" id="1608628"/>
    <lineage>
        <taxon>Bacteria</taxon>
        <taxon>Pseudomonadati</taxon>
        <taxon>Pseudomonadota</taxon>
        <taxon>Alphaproteobacteria</taxon>
        <taxon>Hyphomicrobiales</taxon>
        <taxon>Hyphomicrobiaceae</taxon>
        <taxon>Filomicrobium</taxon>
    </lineage>
</organism>
<gene>
    <name evidence="1" type="ORF">YBN1229_v1_1529</name>
</gene>
<evidence type="ECO:0000313" key="2">
    <source>
        <dbReference type="Proteomes" id="UP000033187"/>
    </source>
</evidence>
<keyword evidence="2" id="KW-1185">Reference proteome</keyword>
<accession>A0A0D6JDZ1</accession>
<sequence length="192" mass="21273">MWLFPLLRRLVRVATVRANAVSARCSLTRANALRTSAPSAQLVRCLRVTCSSFRRAIRCSSSPLALSVFRTFALSASAARCSRVTCSSFRRAIRCSSLLLAKSVFRMFALSVPHVRCSRARNVLRVQAFSIVHPARRTFAATVAKSYYCHLESPGSSRGFFLSPRRHDQKNKASAFAGLIAFSIRLKAVLFA</sequence>
<dbReference type="EMBL" id="LN829119">
    <property type="protein sequence ID" value="CPR18036.1"/>
    <property type="molecule type" value="Genomic_DNA"/>
</dbReference>
<dbReference type="AlphaFoldDB" id="A0A0D6JDZ1"/>
<dbReference type="Proteomes" id="UP000033187">
    <property type="component" value="Chromosome 1"/>
</dbReference>
<dbReference type="KEGG" id="fil:BN1229_v1_1527"/>
<name>A0A0D6JDZ1_9HYPH</name>